<feature type="transmembrane region" description="Helical" evidence="2">
    <location>
        <begin position="97"/>
        <end position="117"/>
    </location>
</feature>
<keyword evidence="2" id="KW-0812">Transmembrane</keyword>
<evidence type="ECO:0000256" key="1">
    <source>
        <dbReference type="SAM" id="MobiDB-lite"/>
    </source>
</evidence>
<name>A0A7I8INT7_SPIIN</name>
<evidence type="ECO:0000313" key="4">
    <source>
        <dbReference type="Proteomes" id="UP001189122"/>
    </source>
</evidence>
<keyword evidence="2" id="KW-1133">Transmembrane helix</keyword>
<gene>
    <name evidence="3" type="ORF">SI7747_04005101</name>
</gene>
<feature type="transmembrane region" description="Helical" evidence="2">
    <location>
        <begin position="165"/>
        <end position="185"/>
    </location>
</feature>
<dbReference type="EMBL" id="LR743591">
    <property type="protein sequence ID" value="CAA2618934.1"/>
    <property type="molecule type" value="Genomic_DNA"/>
</dbReference>
<sequence>MALVCSTGGGSCCLQRAQVRGVAPSSGPIPLLSNSWRRMEEELGGEVDDSLPSSAEGELLGTDGASSVSTPIPDLPGLTTDFWEGSKWDTFGFIVQYLWAFGIVFALIACGIAVATYNEGATDFKETPVFKESMQSQELLEEPDSSGSDVFEVNPTEVAPNCWPTFWPTIMICLLEILLFNLLIFQDSLQMIRDALVLVNRV</sequence>
<dbReference type="PANTHER" id="PTHR36004">
    <property type="entry name" value="AT-RICH INTERACTIVE DOMAIN PROTEIN"/>
    <property type="match status" value="1"/>
</dbReference>
<evidence type="ECO:0000313" key="3">
    <source>
        <dbReference type="EMBL" id="CAA2618934.1"/>
    </source>
</evidence>
<keyword evidence="2" id="KW-0472">Membrane</keyword>
<feature type="region of interest" description="Disordered" evidence="1">
    <location>
        <begin position="44"/>
        <end position="71"/>
    </location>
</feature>
<protein>
    <submittedName>
        <fullName evidence="3">Uncharacterized protein</fullName>
    </submittedName>
</protein>
<reference evidence="3 4" key="1">
    <citation type="submission" date="2019-12" db="EMBL/GenBank/DDBJ databases">
        <authorList>
            <person name="Scholz U."/>
            <person name="Mascher M."/>
            <person name="Fiebig A."/>
        </authorList>
    </citation>
    <scope>NUCLEOTIDE SEQUENCE</scope>
</reference>
<dbReference type="Proteomes" id="UP001189122">
    <property type="component" value="Unassembled WGS sequence"/>
</dbReference>
<dbReference type="EMBL" id="CACRZD030000004">
    <property type="protein sequence ID" value="CAA6658657.1"/>
    <property type="molecule type" value="Genomic_DNA"/>
</dbReference>
<dbReference type="AlphaFoldDB" id="A0A7I8INT7"/>
<dbReference type="PANTHER" id="PTHR36004:SF1">
    <property type="entry name" value="AT-RICH INTERACTIVE DOMAIN PROTEIN"/>
    <property type="match status" value="1"/>
</dbReference>
<accession>A0A7I8INT7</accession>
<proteinExistence type="predicted"/>
<keyword evidence="4" id="KW-1185">Reference proteome</keyword>
<evidence type="ECO:0000256" key="2">
    <source>
        <dbReference type="SAM" id="Phobius"/>
    </source>
</evidence>
<organism evidence="3">
    <name type="scientific">Spirodela intermedia</name>
    <name type="common">Intermediate duckweed</name>
    <dbReference type="NCBI Taxonomy" id="51605"/>
    <lineage>
        <taxon>Eukaryota</taxon>
        <taxon>Viridiplantae</taxon>
        <taxon>Streptophyta</taxon>
        <taxon>Embryophyta</taxon>
        <taxon>Tracheophyta</taxon>
        <taxon>Spermatophyta</taxon>
        <taxon>Magnoliopsida</taxon>
        <taxon>Liliopsida</taxon>
        <taxon>Araceae</taxon>
        <taxon>Lemnoideae</taxon>
        <taxon>Spirodela</taxon>
    </lineage>
</organism>